<evidence type="ECO:0000256" key="7">
    <source>
        <dbReference type="ARBA" id="ARBA00022842"/>
    </source>
</evidence>
<feature type="compositionally biased region" description="Low complexity" evidence="8">
    <location>
        <begin position="1224"/>
        <end position="1249"/>
    </location>
</feature>
<evidence type="ECO:0000313" key="11">
    <source>
        <dbReference type="EMBL" id="CAG8454699.1"/>
    </source>
</evidence>
<comment type="cofactor">
    <cofactor evidence="2">
        <name>Mg(2+)</name>
        <dbReference type="ChEBI" id="CHEBI:18420"/>
    </cofactor>
</comment>
<gene>
    <name evidence="11" type="ORF">AGERDE_LOCUS1929</name>
</gene>
<dbReference type="Pfam" id="PF03828">
    <property type="entry name" value="PAP_assoc"/>
    <property type="match status" value="1"/>
</dbReference>
<feature type="compositionally biased region" description="Low complexity" evidence="8">
    <location>
        <begin position="987"/>
        <end position="1001"/>
    </location>
</feature>
<feature type="domain" description="Poly(A) RNA polymerase mitochondrial-like central palm" evidence="10">
    <location>
        <begin position="113"/>
        <end position="244"/>
    </location>
</feature>
<dbReference type="InterPro" id="IPR043519">
    <property type="entry name" value="NT_sf"/>
</dbReference>
<feature type="region of interest" description="Disordered" evidence="8">
    <location>
        <begin position="717"/>
        <end position="818"/>
    </location>
</feature>
<dbReference type="SUPFAM" id="SSF81631">
    <property type="entry name" value="PAP/OAS1 substrate-binding domain"/>
    <property type="match status" value="1"/>
</dbReference>
<dbReference type="GO" id="GO:0010605">
    <property type="term" value="P:negative regulation of macromolecule metabolic process"/>
    <property type="evidence" value="ECO:0007669"/>
    <property type="project" value="UniProtKB-ARBA"/>
</dbReference>
<name>A0A9N8VM25_9GLOM</name>
<feature type="compositionally biased region" description="Polar residues" evidence="8">
    <location>
        <begin position="766"/>
        <end position="801"/>
    </location>
</feature>
<evidence type="ECO:0000256" key="1">
    <source>
        <dbReference type="ARBA" id="ARBA00001936"/>
    </source>
</evidence>
<dbReference type="EC" id="2.7.7.19" evidence="4"/>
<reference evidence="11" key="1">
    <citation type="submission" date="2021-06" db="EMBL/GenBank/DDBJ databases">
        <authorList>
            <person name="Kallberg Y."/>
            <person name="Tangrot J."/>
            <person name="Rosling A."/>
        </authorList>
    </citation>
    <scope>NUCLEOTIDE SEQUENCE</scope>
    <source>
        <strain evidence="11">MT106</strain>
    </source>
</reference>
<dbReference type="EMBL" id="CAJVPL010000147">
    <property type="protein sequence ID" value="CAG8454699.1"/>
    <property type="molecule type" value="Genomic_DNA"/>
</dbReference>
<feature type="compositionally biased region" description="Low complexity" evidence="8">
    <location>
        <begin position="1195"/>
        <end position="1208"/>
    </location>
</feature>
<evidence type="ECO:0000259" key="9">
    <source>
        <dbReference type="Pfam" id="PF03828"/>
    </source>
</evidence>
<feature type="region of interest" description="Disordered" evidence="8">
    <location>
        <begin position="650"/>
        <end position="678"/>
    </location>
</feature>
<dbReference type="PANTHER" id="PTHR12271">
    <property type="entry name" value="POLY A POLYMERASE CID PAP -RELATED"/>
    <property type="match status" value="1"/>
</dbReference>
<evidence type="ECO:0000256" key="4">
    <source>
        <dbReference type="ARBA" id="ARBA00012388"/>
    </source>
</evidence>
<feature type="region of interest" description="Disordered" evidence="8">
    <location>
        <begin position="1323"/>
        <end position="1444"/>
    </location>
</feature>
<evidence type="ECO:0000259" key="10">
    <source>
        <dbReference type="Pfam" id="PF22600"/>
    </source>
</evidence>
<feature type="compositionally biased region" description="Low complexity" evidence="8">
    <location>
        <begin position="929"/>
        <end position="946"/>
    </location>
</feature>
<feature type="region of interest" description="Disordered" evidence="8">
    <location>
        <begin position="1266"/>
        <end position="1291"/>
    </location>
</feature>
<keyword evidence="12" id="KW-1185">Reference proteome</keyword>
<comment type="cofactor">
    <cofactor evidence="1">
        <name>Mn(2+)</name>
        <dbReference type="ChEBI" id="CHEBI:29035"/>
    </cofactor>
</comment>
<protein>
    <recommendedName>
        <fullName evidence="4">polynucleotide adenylyltransferase</fullName>
        <ecNumber evidence="4">2.7.7.19</ecNumber>
    </recommendedName>
</protein>
<feature type="compositionally biased region" description="Polar residues" evidence="8">
    <location>
        <begin position="968"/>
        <end position="986"/>
    </location>
</feature>
<feature type="compositionally biased region" description="Polar residues" evidence="8">
    <location>
        <begin position="1002"/>
        <end position="1023"/>
    </location>
</feature>
<comment type="caution">
    <text evidence="11">The sequence shown here is derived from an EMBL/GenBank/DDBJ whole genome shotgun (WGS) entry which is preliminary data.</text>
</comment>
<evidence type="ECO:0000313" key="12">
    <source>
        <dbReference type="Proteomes" id="UP000789831"/>
    </source>
</evidence>
<keyword evidence="6" id="KW-0479">Metal-binding</keyword>
<feature type="compositionally biased region" description="Polar residues" evidence="8">
    <location>
        <begin position="1105"/>
        <end position="1150"/>
    </location>
</feature>
<evidence type="ECO:0000256" key="6">
    <source>
        <dbReference type="ARBA" id="ARBA00022723"/>
    </source>
</evidence>
<evidence type="ECO:0000256" key="2">
    <source>
        <dbReference type="ARBA" id="ARBA00001946"/>
    </source>
</evidence>
<feature type="compositionally biased region" description="Low complexity" evidence="8">
    <location>
        <begin position="722"/>
        <end position="733"/>
    </location>
</feature>
<feature type="compositionally biased region" description="Polar residues" evidence="8">
    <location>
        <begin position="1383"/>
        <end position="1444"/>
    </location>
</feature>
<evidence type="ECO:0000256" key="3">
    <source>
        <dbReference type="ARBA" id="ARBA00008593"/>
    </source>
</evidence>
<feature type="compositionally biased region" description="Low complexity" evidence="8">
    <location>
        <begin position="659"/>
        <end position="677"/>
    </location>
</feature>
<dbReference type="PANTHER" id="PTHR12271:SF113">
    <property type="entry name" value="POLY(A) RNA POLYMERASE CID11"/>
    <property type="match status" value="1"/>
</dbReference>
<proteinExistence type="inferred from homology"/>
<dbReference type="Gene3D" id="3.30.460.10">
    <property type="entry name" value="Beta Polymerase, domain 2"/>
    <property type="match status" value="1"/>
</dbReference>
<evidence type="ECO:0000256" key="5">
    <source>
        <dbReference type="ARBA" id="ARBA00022679"/>
    </source>
</evidence>
<accession>A0A9N8VM25</accession>
<dbReference type="GO" id="GO:0046872">
    <property type="term" value="F:metal ion binding"/>
    <property type="evidence" value="ECO:0007669"/>
    <property type="project" value="UniProtKB-KW"/>
</dbReference>
<feature type="compositionally biased region" description="Low complexity" evidence="8">
    <location>
        <begin position="1333"/>
        <end position="1343"/>
    </location>
</feature>
<feature type="compositionally biased region" description="Basic and acidic residues" evidence="8">
    <location>
        <begin position="951"/>
        <end position="964"/>
    </location>
</feature>
<dbReference type="CDD" id="cd05402">
    <property type="entry name" value="NT_PAP_TUTase"/>
    <property type="match status" value="1"/>
</dbReference>
<sequence length="1444" mass="163954">MKFKGGVSQSIPDVSVGDNITKNDNNTYSNQFYSVSNGGFSSSSHSVNDLQQIITYKQGISDPQTSSDANLAVNFSSYKPVYKDSVNYSNKNMYIIKGDTKPITLLPQAENTLSVDMLSLYETLLPTAESAKRREYFVNKIETLLNAEYPEHSIKVHLFGSSMNDLGSSNSDVDLCVTTEWNGLEKVQTLAKVFRRLGMKKVNCVPKAKVPIVRLWDPELHLACDLNVNNTLALHNTRLIKTYVNIDPRVRPLAMTLKHWAKRRALNDAAKGGTLSTYTWTIMILNFLQMREPPILPVLHQMDTGTEHTFVDGFDASFYDDVESLRGFGDANKESVGGLLFAFFRRFAFDFDYDHHVISIRQGKYLTKVEKGWDSRGWLLCVEEPFNTARNLGNSADVVTVRGLIGEFKRAFCILYEKVSLEFCCKQYHFPKFDHNQQTLQHTGTWNNYNKSSPNGKRETTTNNYSYIKYPNNGHSIGGAGGDRRGGGGNNYDGQNDLHEHTNGQYSNARKNNTNGGRIIIGQYYNNSGGGTHNNGGLYNDNEHMNDASINNEHYNIIQSGGRINNNNRGTTNGHYNGTESNGHIKDGRNYNGIQNNNGHMNNGGINGHFNNVNTNGKDKYTINHYNYYEQQTYVTPNSSKPTIYNQYVNNDSHATGYSNNNDQITNGNNSSNNDNSNIKHDNAILYYSIVDSEDSQFNNNNHRNLAKEYSVISQDDTRLDNISNNKNNNRDNQYGSNTDSSQFTYSSPGPSPYELLQILHDNGHPSPNGSNADWNSTYSNNTDNINHSGRSNSANSSEYGHNNHHHHDDDDVYNNNIKKNETPEEFIKIENYPKKQTFQSNSNIINNSNIRRDESQYSSDVVDWSKESRVWESKTPDNPTSNINNSSNTDVNINEISVNSLKDLNSNNNNLQVRHSTYQLQQHRKNNNNRYNNKNRWVNNSNNHNISKLDSNKEPDHHQENYRHRNQAQPGAHNQQLTNNDYQKNLQQQRSHQSQQHSLQNELGFSPPSSSKNIQNAQQQSHGNGGGGAAVTHQPKQRPQQNNQMGKKSQNAHQQQHYHGIGVQQSQQPIQVPKESSSHYPQQPQNVQPQQRSQNDPTPRESLHSQQSRGTGSGVQYQKRPQNDQSGASSPKNLQNAQQQPRGTQSQKRLQNDKIFPRKVQHTQQQSRVAQSQLRSENNQHLSPPIKESQQHVPQPRSSGQSQQRLQNVQLPFPTPKKLPHTQQQFHGSQSQQQNVQQSLSAHSLQQQPQNDHLLFTTLKEPQHVQQSLSVRSQQRPHNNQWVFSSQNRGNGGVQYQQQLQNDRLQIEQDYPVLFPTIKESHVQQSRGVPSQQRLQQQNNDQSGPPLAKESSYHQPRDGDPFLQQSQTERTGNLDIVFPISKESQQPRGNQSPLQQFYQPRNNNNDHAQRSQANKQTGQTLKESRQAGIQSQRMQSKQKNIKK</sequence>
<dbReference type="Gene3D" id="1.10.1410.10">
    <property type="match status" value="1"/>
</dbReference>
<feature type="compositionally biased region" description="Polar residues" evidence="8">
    <location>
        <begin position="734"/>
        <end position="749"/>
    </location>
</feature>
<feature type="compositionally biased region" description="Basic and acidic residues" evidence="8">
    <location>
        <begin position="1352"/>
        <end position="1361"/>
    </location>
</feature>
<feature type="domain" description="PAP-associated" evidence="9">
    <location>
        <begin position="335"/>
        <end position="388"/>
    </location>
</feature>
<feature type="compositionally biased region" description="Polar residues" evidence="8">
    <location>
        <begin position="1278"/>
        <end position="1290"/>
    </location>
</feature>
<feature type="compositionally biased region" description="Polar residues" evidence="8">
    <location>
        <begin position="1163"/>
        <end position="1183"/>
    </location>
</feature>
<evidence type="ECO:0000256" key="8">
    <source>
        <dbReference type="SAM" id="MobiDB-lite"/>
    </source>
</evidence>
<dbReference type="InterPro" id="IPR002058">
    <property type="entry name" value="PAP_assoc"/>
</dbReference>
<feature type="compositionally biased region" description="Low complexity" evidence="8">
    <location>
        <begin position="1266"/>
        <end position="1277"/>
    </location>
</feature>
<dbReference type="InterPro" id="IPR054708">
    <property type="entry name" value="MTPAP-like_central"/>
</dbReference>
<dbReference type="OrthoDB" id="2274644at2759"/>
<dbReference type="SUPFAM" id="SSF81301">
    <property type="entry name" value="Nucleotidyltransferase"/>
    <property type="match status" value="1"/>
</dbReference>
<feature type="compositionally biased region" description="Low complexity" evidence="8">
    <location>
        <begin position="1082"/>
        <end position="1095"/>
    </location>
</feature>
<dbReference type="GO" id="GO:0031123">
    <property type="term" value="P:RNA 3'-end processing"/>
    <property type="evidence" value="ECO:0007669"/>
    <property type="project" value="TreeGrafter"/>
</dbReference>
<feature type="compositionally biased region" description="Polar residues" evidence="8">
    <location>
        <begin position="1038"/>
        <end position="1081"/>
    </location>
</feature>
<feature type="region of interest" description="Disordered" evidence="8">
    <location>
        <begin position="919"/>
        <end position="1249"/>
    </location>
</feature>
<comment type="similarity">
    <text evidence="3">Belongs to the DNA polymerase type-B-like family.</text>
</comment>
<dbReference type="Pfam" id="PF22600">
    <property type="entry name" value="MTPAP-like_central"/>
    <property type="match status" value="1"/>
</dbReference>
<dbReference type="GO" id="GO:1990817">
    <property type="term" value="F:poly(A) RNA polymerase activity"/>
    <property type="evidence" value="ECO:0007669"/>
    <property type="project" value="UniProtKB-EC"/>
</dbReference>
<dbReference type="Proteomes" id="UP000789831">
    <property type="component" value="Unassembled WGS sequence"/>
</dbReference>
<keyword evidence="5" id="KW-0808">Transferase</keyword>
<organism evidence="11 12">
    <name type="scientific">Ambispora gerdemannii</name>
    <dbReference type="NCBI Taxonomy" id="144530"/>
    <lineage>
        <taxon>Eukaryota</taxon>
        <taxon>Fungi</taxon>
        <taxon>Fungi incertae sedis</taxon>
        <taxon>Mucoromycota</taxon>
        <taxon>Glomeromycotina</taxon>
        <taxon>Glomeromycetes</taxon>
        <taxon>Archaeosporales</taxon>
        <taxon>Ambisporaceae</taxon>
        <taxon>Ambispora</taxon>
    </lineage>
</organism>
<keyword evidence="7" id="KW-0460">Magnesium</keyword>